<dbReference type="OrthoDB" id="9997317at2"/>
<keyword evidence="3" id="KW-1185">Reference proteome</keyword>
<dbReference type="RefSeq" id="WP_146285477.1">
    <property type="nucleotide sequence ID" value="NZ_BMLP01000001.1"/>
</dbReference>
<feature type="region of interest" description="Disordered" evidence="1">
    <location>
        <begin position="61"/>
        <end position="95"/>
    </location>
</feature>
<evidence type="ECO:0000256" key="1">
    <source>
        <dbReference type="SAM" id="MobiDB-lite"/>
    </source>
</evidence>
<reference evidence="2 3" key="1">
    <citation type="journal article" date="2014" name="Int. J. Syst. Evol. Microbiol.">
        <title>Complete genome sequence of Corynebacterium casei LMG S-19264T (=DSM 44701T), isolated from a smear-ripened cheese.</title>
        <authorList>
            <consortium name="US DOE Joint Genome Institute (JGI-PGF)"/>
            <person name="Walter F."/>
            <person name="Albersmeier A."/>
            <person name="Kalinowski J."/>
            <person name="Ruckert C."/>
        </authorList>
    </citation>
    <scope>NUCLEOTIDE SEQUENCE [LARGE SCALE GENOMIC DNA]</scope>
    <source>
        <strain evidence="2 3">CGMCC 1.7029</strain>
    </source>
</reference>
<comment type="caution">
    <text evidence="2">The sequence shown here is derived from an EMBL/GenBank/DDBJ whole genome shotgun (WGS) entry which is preliminary data.</text>
</comment>
<dbReference type="AlphaFoldDB" id="A0A917YJY1"/>
<gene>
    <name evidence="2" type="ORF">GCM10010991_07570</name>
</gene>
<accession>A0A917YJY1</accession>
<dbReference type="EMBL" id="BMLP01000001">
    <property type="protein sequence ID" value="GGO26687.1"/>
    <property type="molecule type" value="Genomic_DNA"/>
</dbReference>
<sequence>MARLINSTRRDIVLPTRHVVPAQGQLETTNEVIGCTDNWPKVNGLVLSGDLVAELDPPPEVAEASAPVVATAPATQDVEAGSEPTAAGKAPRQKS</sequence>
<evidence type="ECO:0000313" key="3">
    <source>
        <dbReference type="Proteomes" id="UP000598196"/>
    </source>
</evidence>
<protein>
    <submittedName>
        <fullName evidence="2">Uncharacterized protein</fullName>
    </submittedName>
</protein>
<feature type="compositionally biased region" description="Low complexity" evidence="1">
    <location>
        <begin position="61"/>
        <end position="75"/>
    </location>
</feature>
<organism evidence="2 3">
    <name type="scientific">Gemmobacter aquaticus</name>
    <dbReference type="NCBI Taxonomy" id="490185"/>
    <lineage>
        <taxon>Bacteria</taxon>
        <taxon>Pseudomonadati</taxon>
        <taxon>Pseudomonadota</taxon>
        <taxon>Alphaproteobacteria</taxon>
        <taxon>Rhodobacterales</taxon>
        <taxon>Paracoccaceae</taxon>
        <taxon>Gemmobacter</taxon>
    </lineage>
</organism>
<evidence type="ECO:0000313" key="2">
    <source>
        <dbReference type="EMBL" id="GGO26687.1"/>
    </source>
</evidence>
<dbReference type="Proteomes" id="UP000598196">
    <property type="component" value="Unassembled WGS sequence"/>
</dbReference>
<proteinExistence type="predicted"/>
<name>A0A917YJY1_9RHOB</name>